<proteinExistence type="predicted"/>
<accession>A0A0P6IW31</accession>
<organism evidence="1">
    <name type="scientific">Daphnia magna</name>
    <dbReference type="NCBI Taxonomy" id="35525"/>
    <lineage>
        <taxon>Eukaryota</taxon>
        <taxon>Metazoa</taxon>
        <taxon>Ecdysozoa</taxon>
        <taxon>Arthropoda</taxon>
        <taxon>Crustacea</taxon>
        <taxon>Branchiopoda</taxon>
        <taxon>Diplostraca</taxon>
        <taxon>Cladocera</taxon>
        <taxon>Anomopoda</taxon>
        <taxon>Daphniidae</taxon>
        <taxon>Daphnia</taxon>
    </lineage>
</organism>
<sequence length="66" mass="7713">MAWLLALLFQTASVRQIRNQCRPSGYHSTQYAHCTAVRICWSAYVLLDQIARFYELDNLPIAFTEF</sequence>
<dbReference type="AlphaFoldDB" id="A0A0P6IW31"/>
<dbReference type="EMBL" id="GDIQ01016840">
    <property type="protein sequence ID" value="JAN77897.1"/>
    <property type="molecule type" value="Transcribed_RNA"/>
</dbReference>
<evidence type="ECO:0000313" key="1">
    <source>
        <dbReference type="EMBL" id="JAN77897.1"/>
    </source>
</evidence>
<protein>
    <submittedName>
        <fullName evidence="1">Uncharacterized protein</fullName>
    </submittedName>
</protein>
<name>A0A0P6IW31_9CRUS</name>
<reference evidence="1" key="1">
    <citation type="submission" date="2015-10" db="EMBL/GenBank/DDBJ databases">
        <title>EvidentialGene: Evidence-directed Construction of Complete mRNA Transcriptomes without Genomes.</title>
        <authorList>
            <person name="Gilbert D.G."/>
        </authorList>
    </citation>
    <scope>NUCLEOTIDE SEQUENCE</scope>
</reference>